<dbReference type="GO" id="GO:0016787">
    <property type="term" value="F:hydrolase activity"/>
    <property type="evidence" value="ECO:0007669"/>
    <property type="project" value="UniProtKB-KW"/>
</dbReference>
<keyword evidence="2" id="KW-1277">Toxin-antitoxin system</keyword>
<comment type="caution">
    <text evidence="3">The sequence shown here is derived from an EMBL/GenBank/DDBJ whole genome shotgun (WGS) entry which is preliminary data.</text>
</comment>
<evidence type="ECO:0000313" key="3">
    <source>
        <dbReference type="EMBL" id="MDJ1129072.1"/>
    </source>
</evidence>
<dbReference type="InterPro" id="IPR011067">
    <property type="entry name" value="Plasmid_toxin/cell-grow_inhib"/>
</dbReference>
<keyword evidence="3" id="KW-0378">Hydrolase</keyword>
<dbReference type="InterPro" id="IPR003477">
    <property type="entry name" value="PemK-like"/>
</dbReference>
<gene>
    <name evidence="3" type="ORF">QJ043_03095</name>
</gene>
<keyword evidence="4" id="KW-1185">Reference proteome</keyword>
<proteinExistence type="inferred from homology"/>
<dbReference type="EMBL" id="JASJEX010000002">
    <property type="protein sequence ID" value="MDJ1129072.1"/>
    <property type="molecule type" value="Genomic_DNA"/>
</dbReference>
<name>A0ABT6ZJK1_9ACTN</name>
<evidence type="ECO:0000256" key="2">
    <source>
        <dbReference type="ARBA" id="ARBA00022649"/>
    </source>
</evidence>
<comment type="similarity">
    <text evidence="1">Belongs to the PemK/MazF family.</text>
</comment>
<organism evidence="3 4">
    <name type="scientific">Kribbibacterium absianum</name>
    <dbReference type="NCBI Taxonomy" id="3044210"/>
    <lineage>
        <taxon>Bacteria</taxon>
        <taxon>Bacillati</taxon>
        <taxon>Actinomycetota</taxon>
        <taxon>Coriobacteriia</taxon>
        <taxon>Coriobacteriales</taxon>
        <taxon>Kribbibacteriaceae</taxon>
        <taxon>Kribbibacterium</taxon>
    </lineage>
</organism>
<dbReference type="Proteomes" id="UP001431693">
    <property type="component" value="Unassembled WGS sequence"/>
</dbReference>
<reference evidence="3" key="1">
    <citation type="submission" date="2023-05" db="EMBL/GenBank/DDBJ databases">
        <title>[olsenella] sp. nov., isolated from a pig farm feces dump.</title>
        <authorList>
            <person name="Chang Y.-H."/>
        </authorList>
    </citation>
    <scope>NUCLEOTIDE SEQUENCE</scope>
    <source>
        <strain evidence="3">YH-ols2217</strain>
    </source>
</reference>
<dbReference type="Gene3D" id="2.30.30.110">
    <property type="match status" value="1"/>
</dbReference>
<dbReference type="EC" id="3.1.-.-" evidence="3"/>
<accession>A0ABT6ZJK1</accession>
<protein>
    <submittedName>
        <fullName evidence="3">Type II toxin-antitoxin system PemK/MazF family toxin</fullName>
        <ecNumber evidence="3">3.1.-.-</ecNumber>
    </submittedName>
</protein>
<dbReference type="RefSeq" id="WP_283713806.1">
    <property type="nucleotide sequence ID" value="NZ_JASJEW010000007.1"/>
</dbReference>
<dbReference type="SUPFAM" id="SSF50118">
    <property type="entry name" value="Cell growth inhibitor/plasmid maintenance toxic component"/>
    <property type="match status" value="1"/>
</dbReference>
<evidence type="ECO:0000256" key="1">
    <source>
        <dbReference type="ARBA" id="ARBA00007521"/>
    </source>
</evidence>
<dbReference type="Pfam" id="PF02452">
    <property type="entry name" value="PemK_toxin"/>
    <property type="match status" value="1"/>
</dbReference>
<evidence type="ECO:0000313" key="4">
    <source>
        <dbReference type="Proteomes" id="UP001431693"/>
    </source>
</evidence>
<dbReference type="PANTHER" id="PTHR33988">
    <property type="entry name" value="ENDORIBONUCLEASE MAZF-RELATED"/>
    <property type="match status" value="1"/>
</dbReference>
<sequence>MKPGEVWVACASGYASKPRPVVVVQEQDLPYESTVVCLITSHDSSGMPARVLLEPTPENGLRARSYVMVDKPMTLSRSQLQRRIGHLDEAATGHVRQALAELFGLA</sequence>